<reference evidence="1" key="1">
    <citation type="submission" date="2023-04" db="EMBL/GenBank/DDBJ databases">
        <title>Phytophthora fragariaefolia NBRC 109709.</title>
        <authorList>
            <person name="Ichikawa N."/>
            <person name="Sato H."/>
            <person name="Tonouchi N."/>
        </authorList>
    </citation>
    <scope>NUCLEOTIDE SEQUENCE</scope>
    <source>
        <strain evidence="1">NBRC 109709</strain>
    </source>
</reference>
<dbReference type="Proteomes" id="UP001165121">
    <property type="component" value="Unassembled WGS sequence"/>
</dbReference>
<proteinExistence type="predicted"/>
<protein>
    <submittedName>
        <fullName evidence="1">Unnamed protein product</fullName>
    </submittedName>
</protein>
<organism evidence="1 2">
    <name type="scientific">Phytophthora fragariaefolia</name>
    <dbReference type="NCBI Taxonomy" id="1490495"/>
    <lineage>
        <taxon>Eukaryota</taxon>
        <taxon>Sar</taxon>
        <taxon>Stramenopiles</taxon>
        <taxon>Oomycota</taxon>
        <taxon>Peronosporomycetes</taxon>
        <taxon>Peronosporales</taxon>
        <taxon>Peronosporaceae</taxon>
        <taxon>Phytophthora</taxon>
    </lineage>
</organism>
<dbReference type="AlphaFoldDB" id="A0A9W7CYR7"/>
<evidence type="ECO:0000313" key="2">
    <source>
        <dbReference type="Proteomes" id="UP001165121"/>
    </source>
</evidence>
<keyword evidence="2" id="KW-1185">Reference proteome</keyword>
<gene>
    <name evidence="1" type="ORF">Pfra01_001500800</name>
</gene>
<comment type="caution">
    <text evidence="1">The sequence shown here is derived from an EMBL/GenBank/DDBJ whole genome shotgun (WGS) entry which is preliminary data.</text>
</comment>
<sequence>MAFLEQLPGTEDPEYTEWWTYVKLHKVRLGHILQWEVKEAGVVTFKDVTKGAIDLPRSLITVVIGNFPDLLYRKSEDSELGFTATPSNHPLTACIRDREYDGTTVITIKTSTTEPENITAVSSELEVLLALKEIAGDEVTITKVHPHTQLSRRVSLWDGRRRRQTRRGYKQAARAAVRRRGLQEIARRQADWHSESSTIGRALDSVSWASLRRQVGVSVWGNNYFSG</sequence>
<name>A0A9W7CYR7_9STRA</name>
<accession>A0A9W7CYR7</accession>
<evidence type="ECO:0000313" key="1">
    <source>
        <dbReference type="EMBL" id="GMF43841.1"/>
    </source>
</evidence>
<dbReference type="EMBL" id="BSXT01001593">
    <property type="protein sequence ID" value="GMF43841.1"/>
    <property type="molecule type" value="Genomic_DNA"/>
</dbReference>